<protein>
    <submittedName>
        <fullName evidence="3">Cupin domain-containing protein</fullName>
    </submittedName>
</protein>
<reference evidence="3 4" key="1">
    <citation type="submission" date="2023-04" db="EMBL/GenBank/DDBJ databases">
        <title>Complete genome sequence of Alisedimentitalea scapharcae.</title>
        <authorList>
            <person name="Rong J.-C."/>
            <person name="Yi M.-L."/>
            <person name="Zhao Q."/>
        </authorList>
    </citation>
    <scope>NUCLEOTIDE SEQUENCE [LARGE SCALE GENOMIC DNA]</scope>
    <source>
        <strain evidence="3 4">KCTC 42119</strain>
        <plasmid evidence="3 4">unnamed4</plasmid>
    </source>
</reference>
<dbReference type="CDD" id="cd02236">
    <property type="entry name" value="cupin_CV2614-like"/>
    <property type="match status" value="1"/>
</dbReference>
<dbReference type="RefSeq" id="WP_343211977.1">
    <property type="nucleotide sequence ID" value="NZ_CP123585.1"/>
</dbReference>
<dbReference type="EMBL" id="CP123585">
    <property type="protein sequence ID" value="WZK91269.1"/>
    <property type="molecule type" value="Genomic_DNA"/>
</dbReference>
<keyword evidence="3" id="KW-0614">Plasmid</keyword>
<feature type="chain" id="PRO_5047471966" evidence="1">
    <location>
        <begin position="21"/>
        <end position="138"/>
    </location>
</feature>
<keyword evidence="1" id="KW-0732">Signal</keyword>
<dbReference type="SUPFAM" id="SSF51182">
    <property type="entry name" value="RmlC-like cupins"/>
    <property type="match status" value="1"/>
</dbReference>
<feature type="domain" description="Cupin type-2" evidence="2">
    <location>
        <begin position="56"/>
        <end position="125"/>
    </location>
</feature>
<geneLocation type="plasmid" evidence="3 4">
    <name>unnamed4</name>
</geneLocation>
<organism evidence="3 4">
    <name type="scientific">Aliisedimentitalea scapharcae</name>
    <dbReference type="NCBI Taxonomy" id="1524259"/>
    <lineage>
        <taxon>Bacteria</taxon>
        <taxon>Pseudomonadati</taxon>
        <taxon>Pseudomonadota</taxon>
        <taxon>Alphaproteobacteria</taxon>
        <taxon>Rhodobacterales</taxon>
        <taxon>Roseobacteraceae</taxon>
        <taxon>Aliisedimentitalea</taxon>
    </lineage>
</organism>
<dbReference type="PANTHER" id="PTHR38599">
    <property type="entry name" value="CUPIN DOMAIN PROTEIN (AFU_ORTHOLOGUE AFUA_3G13620)"/>
    <property type="match status" value="1"/>
</dbReference>
<dbReference type="InterPro" id="IPR013096">
    <property type="entry name" value="Cupin_2"/>
</dbReference>
<accession>A0ABZ2Y0U5</accession>
<evidence type="ECO:0000259" key="2">
    <source>
        <dbReference type="Pfam" id="PF07883"/>
    </source>
</evidence>
<dbReference type="Proteomes" id="UP001623232">
    <property type="component" value="Plasmid unnamed4"/>
</dbReference>
<gene>
    <name evidence="3" type="ORF">QEZ52_21025</name>
</gene>
<dbReference type="PANTHER" id="PTHR38599:SF1">
    <property type="entry name" value="CUPIN DOMAIN PROTEIN (AFU_ORTHOLOGUE AFUA_3G13620)"/>
    <property type="match status" value="1"/>
</dbReference>
<dbReference type="InterPro" id="IPR011051">
    <property type="entry name" value="RmlC_Cupin_sf"/>
</dbReference>
<evidence type="ECO:0000313" key="4">
    <source>
        <dbReference type="Proteomes" id="UP001623232"/>
    </source>
</evidence>
<name>A0ABZ2Y0U5_9RHOB</name>
<proteinExistence type="predicted"/>
<dbReference type="Gene3D" id="2.60.120.10">
    <property type="entry name" value="Jelly Rolls"/>
    <property type="match status" value="1"/>
</dbReference>
<dbReference type="Pfam" id="PF07883">
    <property type="entry name" value="Cupin_2"/>
    <property type="match status" value="1"/>
</dbReference>
<sequence>MKTLTTFICALCLSAGSLVAQEIPKPQVKLLLSAGETVLGQEITYPSDPAQITTAIVTLPPNGQTGWHHHTVPLVGYMLEGELTVDYGEHGTRTYTAGEAVYEAMATSHNGQNTGDVPVRILVVFAGAKGIPNSVADQ</sequence>
<dbReference type="InterPro" id="IPR014710">
    <property type="entry name" value="RmlC-like_jellyroll"/>
</dbReference>
<keyword evidence="4" id="KW-1185">Reference proteome</keyword>
<feature type="signal peptide" evidence="1">
    <location>
        <begin position="1"/>
        <end position="20"/>
    </location>
</feature>
<evidence type="ECO:0000313" key="3">
    <source>
        <dbReference type="EMBL" id="WZK91269.1"/>
    </source>
</evidence>
<evidence type="ECO:0000256" key="1">
    <source>
        <dbReference type="SAM" id="SignalP"/>
    </source>
</evidence>